<feature type="transmembrane region" description="Helical" evidence="1">
    <location>
        <begin position="181"/>
        <end position="202"/>
    </location>
</feature>
<feature type="transmembrane region" description="Helical" evidence="1">
    <location>
        <begin position="138"/>
        <end position="161"/>
    </location>
</feature>
<name>A0A8S9GW87_BRACR</name>
<accession>A0A8S9GW87</accession>
<dbReference type="EMBL" id="QGKW02001988">
    <property type="protein sequence ID" value="KAF2550751.1"/>
    <property type="molecule type" value="Genomic_DNA"/>
</dbReference>
<evidence type="ECO:0000256" key="1">
    <source>
        <dbReference type="SAM" id="Phobius"/>
    </source>
</evidence>
<feature type="transmembrane region" description="Helical" evidence="1">
    <location>
        <begin position="21"/>
        <end position="45"/>
    </location>
</feature>
<comment type="caution">
    <text evidence="2">The sequence shown here is derived from an EMBL/GenBank/DDBJ whole genome shotgun (WGS) entry which is preliminary data.</text>
</comment>
<protein>
    <submittedName>
        <fullName evidence="2">Uncharacterized protein</fullName>
    </submittedName>
</protein>
<sequence>MEMKIDEKLSVMELLKRAVKLIFSNINHAFFLFLCSLPLFCFLIFSELSLQTTISLAYQFPCHKLNLGGYFLFQDQINLPENDLITWLIQTSLLYFFPYSLIDLFTTTMIVAASSTSEEKPLGMLSLVRRSAKICQNRLVGCLITSLYVLLLSTSVFFGFFSDSVNFLFIASLTRQSFYKLFYTVVILIHGTIFIVLTAKFIKWRLWSARWNMGLVVSLFEEEDGKGIYGTNAMSHSYWYGRGHEKRDLWIGMLTTGF</sequence>
<keyword evidence="1" id="KW-0812">Transmembrane</keyword>
<dbReference type="PANTHER" id="PTHR36714:SF5">
    <property type="entry name" value="TRANSMEMBRANE PROTEIN"/>
    <property type="match status" value="1"/>
</dbReference>
<reference evidence="2" key="1">
    <citation type="submission" date="2019-12" db="EMBL/GenBank/DDBJ databases">
        <title>Genome sequencing and annotation of Brassica cretica.</title>
        <authorList>
            <person name="Studholme D.J."/>
            <person name="Sarris P.F."/>
        </authorList>
    </citation>
    <scope>NUCLEOTIDE SEQUENCE</scope>
    <source>
        <strain evidence="2">PFS-001/15</strain>
        <tissue evidence="2">Leaf</tissue>
    </source>
</reference>
<evidence type="ECO:0000313" key="3">
    <source>
        <dbReference type="Proteomes" id="UP000712281"/>
    </source>
</evidence>
<dbReference type="Proteomes" id="UP000712281">
    <property type="component" value="Unassembled WGS sequence"/>
</dbReference>
<dbReference type="AlphaFoldDB" id="A0A8S9GW87"/>
<dbReference type="PANTHER" id="PTHR36714">
    <property type="entry name" value="T23E23.1"/>
    <property type="match status" value="1"/>
</dbReference>
<keyword evidence="1" id="KW-0472">Membrane</keyword>
<evidence type="ECO:0000313" key="2">
    <source>
        <dbReference type="EMBL" id="KAF2550751.1"/>
    </source>
</evidence>
<proteinExistence type="predicted"/>
<gene>
    <name evidence="2" type="ORF">F2Q68_00033934</name>
</gene>
<keyword evidence="1" id="KW-1133">Transmembrane helix</keyword>
<organism evidence="2 3">
    <name type="scientific">Brassica cretica</name>
    <name type="common">Mustard</name>
    <dbReference type="NCBI Taxonomy" id="69181"/>
    <lineage>
        <taxon>Eukaryota</taxon>
        <taxon>Viridiplantae</taxon>
        <taxon>Streptophyta</taxon>
        <taxon>Embryophyta</taxon>
        <taxon>Tracheophyta</taxon>
        <taxon>Spermatophyta</taxon>
        <taxon>Magnoliopsida</taxon>
        <taxon>eudicotyledons</taxon>
        <taxon>Gunneridae</taxon>
        <taxon>Pentapetalae</taxon>
        <taxon>rosids</taxon>
        <taxon>malvids</taxon>
        <taxon>Brassicales</taxon>
        <taxon>Brassicaceae</taxon>
        <taxon>Brassiceae</taxon>
        <taxon>Brassica</taxon>
    </lineage>
</organism>